<gene>
    <name evidence="1" type="ORF">ERS008476_03872</name>
</gene>
<evidence type="ECO:0000313" key="1">
    <source>
        <dbReference type="EMBL" id="CRY56827.1"/>
    </source>
</evidence>
<name>A0A0H5M1A0_YERIN</name>
<organism evidence="1 2">
    <name type="scientific">Yersinia intermedia</name>
    <dbReference type="NCBI Taxonomy" id="631"/>
    <lineage>
        <taxon>Bacteria</taxon>
        <taxon>Pseudomonadati</taxon>
        <taxon>Pseudomonadota</taxon>
        <taxon>Gammaproteobacteria</taxon>
        <taxon>Enterobacterales</taxon>
        <taxon>Yersiniaceae</taxon>
        <taxon>Yersinia</taxon>
    </lineage>
</organism>
<reference evidence="2" key="1">
    <citation type="submission" date="2015-03" db="EMBL/GenBank/DDBJ databases">
        <authorList>
            <consortium name="Pathogen Informatics"/>
        </authorList>
    </citation>
    <scope>NUCLEOTIDE SEQUENCE [LARGE SCALE GENOMIC DNA]</scope>
    <source>
        <strain evidence="2">R148</strain>
    </source>
</reference>
<proteinExistence type="predicted"/>
<protein>
    <submittedName>
        <fullName evidence="1">Type III secretion system protein SsaM</fullName>
    </submittedName>
</protein>
<dbReference type="EMBL" id="CWJI01000017">
    <property type="protein sequence ID" value="CRY56827.1"/>
    <property type="molecule type" value="Genomic_DNA"/>
</dbReference>
<accession>A0A0H5M1A0</accession>
<dbReference type="AlphaFoldDB" id="A0A0H5M1A0"/>
<sequence length="123" mass="14632">MEMDLVVTRNLQLFTRMAELPCSVITSRMQWQLGPRVVFLEWRASNLLLTCGLQYRSYNNDDLLQLLQCWRLERFNGVPQRIYLLKTDMMVSCSLPAMSDAEFWYQLYRQQCALLRQLPGEYP</sequence>
<dbReference type="Proteomes" id="UP000043316">
    <property type="component" value="Unassembled WGS sequence"/>
</dbReference>
<evidence type="ECO:0000313" key="2">
    <source>
        <dbReference type="Proteomes" id="UP000043316"/>
    </source>
</evidence>
<dbReference type="RefSeq" id="WP_053010271.1">
    <property type="nucleotide sequence ID" value="NZ_CWJI01000017.1"/>
</dbReference>